<dbReference type="KEGG" id="rbd:ALSL_2239"/>
<evidence type="ECO:0000313" key="3">
    <source>
        <dbReference type="Proteomes" id="UP000270530"/>
    </source>
</evidence>
<gene>
    <name evidence="2" type="ORF">ALSL_2239</name>
</gene>
<organism evidence="2 3">
    <name type="scientific">Aerosticca soli</name>
    <dbReference type="NCBI Taxonomy" id="2010829"/>
    <lineage>
        <taxon>Bacteria</taxon>
        <taxon>Pseudomonadati</taxon>
        <taxon>Pseudomonadota</taxon>
        <taxon>Gammaproteobacteria</taxon>
        <taxon>Lysobacterales</taxon>
        <taxon>Rhodanobacteraceae</taxon>
        <taxon>Aerosticca</taxon>
    </lineage>
</organism>
<dbReference type="AlphaFoldDB" id="A0A2Z6E6R6"/>
<feature type="domain" description="AB hydrolase-1" evidence="1">
    <location>
        <begin position="27"/>
        <end position="179"/>
    </location>
</feature>
<reference evidence="3" key="2">
    <citation type="submission" date="2018-06" db="EMBL/GenBank/DDBJ databases">
        <title>Genome sequence of Rhodanobacteraceae bacterium strain Dysh456.</title>
        <authorList>
            <person name="Fukui M."/>
        </authorList>
    </citation>
    <scope>NUCLEOTIDE SEQUENCE [LARGE SCALE GENOMIC DNA]</scope>
    <source>
        <strain evidence="3">Dysh456</strain>
    </source>
</reference>
<reference evidence="3" key="1">
    <citation type="submission" date="2018-04" db="EMBL/GenBank/DDBJ databases">
        <authorList>
            <person name="Watanabe M."/>
            <person name="Kojima H."/>
        </authorList>
    </citation>
    <scope>NUCLEOTIDE SEQUENCE [LARGE SCALE GENOMIC DNA]</scope>
    <source>
        <strain evidence="3">Dysh456</strain>
    </source>
</reference>
<name>A0A2Z6E6R6_9GAMM</name>
<dbReference type="EMBL" id="AP018560">
    <property type="protein sequence ID" value="BBD80865.1"/>
    <property type="molecule type" value="Genomic_DNA"/>
</dbReference>
<sequence length="281" mass="30438">MTAATELSLTLPHLRLAAQVWGDAQAPALVALHGWLDNAGSFAHLAPLLARQFRVIALDLPGHGHADHLPPGPAGYPFTDYVYAVRDALTALGIERCAVLGHSMGAGVASLLAAALPERVTRLWLIESLGPLADEGDTLKRFRQALAATTERKPLRLFRDLDQAVRTRSVATGLRADLARPIVERGLRAEADGWAWRSDPRLLLPTPIRLAESQVRALLAGIAAPTDVLLARPASPYLPEALMRERAACVPRVRLTHMDGGHHLHLEHPQAVARWMETAAP</sequence>
<dbReference type="RefSeq" id="WP_126539176.1">
    <property type="nucleotide sequence ID" value="NZ_AP018560.1"/>
</dbReference>
<dbReference type="GO" id="GO:0016020">
    <property type="term" value="C:membrane"/>
    <property type="evidence" value="ECO:0007669"/>
    <property type="project" value="TreeGrafter"/>
</dbReference>
<protein>
    <submittedName>
        <fullName evidence="2">Hydrolase, alpha/beta fold family</fullName>
    </submittedName>
</protein>
<accession>A0A2Z6E6R6</accession>
<dbReference type="PANTHER" id="PTHR43798:SF33">
    <property type="entry name" value="HYDROLASE, PUTATIVE (AFU_ORTHOLOGUE AFUA_2G14860)-RELATED"/>
    <property type="match status" value="1"/>
</dbReference>
<dbReference type="GO" id="GO:0016787">
    <property type="term" value="F:hydrolase activity"/>
    <property type="evidence" value="ECO:0007669"/>
    <property type="project" value="UniProtKB-KW"/>
</dbReference>
<keyword evidence="2" id="KW-0378">Hydrolase</keyword>
<dbReference type="InterPro" id="IPR029058">
    <property type="entry name" value="AB_hydrolase_fold"/>
</dbReference>
<evidence type="ECO:0000259" key="1">
    <source>
        <dbReference type="Pfam" id="PF00561"/>
    </source>
</evidence>
<dbReference type="InterPro" id="IPR000073">
    <property type="entry name" value="AB_hydrolase_1"/>
</dbReference>
<dbReference type="Proteomes" id="UP000270530">
    <property type="component" value="Chromosome"/>
</dbReference>
<dbReference type="PANTHER" id="PTHR43798">
    <property type="entry name" value="MONOACYLGLYCEROL LIPASE"/>
    <property type="match status" value="1"/>
</dbReference>
<keyword evidence="3" id="KW-1185">Reference proteome</keyword>
<dbReference type="InterPro" id="IPR050266">
    <property type="entry name" value="AB_hydrolase_sf"/>
</dbReference>
<dbReference type="SUPFAM" id="SSF53474">
    <property type="entry name" value="alpha/beta-Hydrolases"/>
    <property type="match status" value="1"/>
</dbReference>
<dbReference type="OrthoDB" id="149912at2"/>
<dbReference type="Gene3D" id="3.40.50.1820">
    <property type="entry name" value="alpha/beta hydrolase"/>
    <property type="match status" value="1"/>
</dbReference>
<evidence type="ECO:0000313" key="2">
    <source>
        <dbReference type="EMBL" id="BBD80865.1"/>
    </source>
</evidence>
<proteinExistence type="predicted"/>
<dbReference type="PRINTS" id="PR00111">
    <property type="entry name" value="ABHYDROLASE"/>
</dbReference>
<dbReference type="Pfam" id="PF00561">
    <property type="entry name" value="Abhydrolase_1"/>
    <property type="match status" value="1"/>
</dbReference>